<evidence type="ECO:0000313" key="2">
    <source>
        <dbReference type="Proteomes" id="UP000001292"/>
    </source>
</evidence>
<dbReference type="HOGENOM" id="CLU_2724909_0_0_1"/>
<organism evidence="2">
    <name type="scientific">Drosophila sechellia</name>
    <name type="common">Fruit fly</name>
    <dbReference type="NCBI Taxonomy" id="7238"/>
    <lineage>
        <taxon>Eukaryota</taxon>
        <taxon>Metazoa</taxon>
        <taxon>Ecdysozoa</taxon>
        <taxon>Arthropoda</taxon>
        <taxon>Hexapoda</taxon>
        <taxon>Insecta</taxon>
        <taxon>Pterygota</taxon>
        <taxon>Neoptera</taxon>
        <taxon>Endopterygota</taxon>
        <taxon>Diptera</taxon>
        <taxon>Brachycera</taxon>
        <taxon>Muscomorpha</taxon>
        <taxon>Ephydroidea</taxon>
        <taxon>Drosophilidae</taxon>
        <taxon>Drosophila</taxon>
        <taxon>Sophophora</taxon>
    </lineage>
</organism>
<dbReference type="Proteomes" id="UP000001292">
    <property type="component" value="Unassembled WGS sequence"/>
</dbReference>
<proteinExistence type="predicted"/>
<protein>
    <submittedName>
        <fullName evidence="1">GM23373</fullName>
    </submittedName>
</protein>
<dbReference type="AlphaFoldDB" id="B4IFG6"/>
<sequence length="72" mass="7938">MAKWLHCSSGSNCGGAHSSWKLHASTWEKSPTGISSRRTAFPTAHSPKEFRFCLVRTDKEPSEISSWKGTDG</sequence>
<name>B4IFG6_DROSE</name>
<keyword evidence="2" id="KW-1185">Reference proteome</keyword>
<dbReference type="EMBL" id="CH480833">
    <property type="protein sequence ID" value="EDW46388.1"/>
    <property type="molecule type" value="Genomic_DNA"/>
</dbReference>
<evidence type="ECO:0000313" key="1">
    <source>
        <dbReference type="EMBL" id="EDW46388.1"/>
    </source>
</evidence>
<reference evidence="1 2" key="1">
    <citation type="journal article" date="2007" name="Nature">
        <title>Evolution of genes and genomes on the Drosophila phylogeny.</title>
        <authorList>
            <consortium name="Drosophila 12 Genomes Consortium"/>
            <person name="Clark A.G."/>
            <person name="Eisen M.B."/>
            <person name="Smith D.R."/>
            <person name="Bergman C.M."/>
            <person name="Oliver B."/>
            <person name="Markow T.A."/>
            <person name="Kaufman T.C."/>
            <person name="Kellis M."/>
            <person name="Gelbart W."/>
            <person name="Iyer V.N."/>
            <person name="Pollard D.A."/>
            <person name="Sackton T.B."/>
            <person name="Larracuente A.M."/>
            <person name="Singh N.D."/>
            <person name="Abad J.P."/>
            <person name="Abt D.N."/>
            <person name="Adryan B."/>
            <person name="Aguade M."/>
            <person name="Akashi H."/>
            <person name="Anderson W.W."/>
            <person name="Aquadro C.F."/>
            <person name="Ardell D.H."/>
            <person name="Arguello R."/>
            <person name="Artieri C.G."/>
            <person name="Barbash D.A."/>
            <person name="Barker D."/>
            <person name="Barsanti P."/>
            <person name="Batterham P."/>
            <person name="Batzoglou S."/>
            <person name="Begun D."/>
            <person name="Bhutkar A."/>
            <person name="Blanco E."/>
            <person name="Bosak S.A."/>
            <person name="Bradley R.K."/>
            <person name="Brand A.D."/>
            <person name="Brent M.R."/>
            <person name="Brooks A.N."/>
            <person name="Brown R.H."/>
            <person name="Butlin R.K."/>
            <person name="Caggese C."/>
            <person name="Calvi B.R."/>
            <person name="Bernardo de Carvalho A."/>
            <person name="Caspi A."/>
            <person name="Castrezana S."/>
            <person name="Celniker S.E."/>
            <person name="Chang J.L."/>
            <person name="Chapple C."/>
            <person name="Chatterji S."/>
            <person name="Chinwalla A."/>
            <person name="Civetta A."/>
            <person name="Clifton S.W."/>
            <person name="Comeron J.M."/>
            <person name="Costello J.C."/>
            <person name="Coyne J.A."/>
            <person name="Daub J."/>
            <person name="David R.G."/>
            <person name="Delcher A.L."/>
            <person name="Delehaunty K."/>
            <person name="Do C.B."/>
            <person name="Ebling H."/>
            <person name="Edwards K."/>
            <person name="Eickbush T."/>
            <person name="Evans J.D."/>
            <person name="Filipski A."/>
            <person name="Findeiss S."/>
            <person name="Freyhult E."/>
            <person name="Fulton L."/>
            <person name="Fulton R."/>
            <person name="Garcia A.C."/>
            <person name="Gardiner A."/>
            <person name="Garfield D.A."/>
            <person name="Garvin B.E."/>
            <person name="Gibson G."/>
            <person name="Gilbert D."/>
            <person name="Gnerre S."/>
            <person name="Godfrey J."/>
            <person name="Good R."/>
            <person name="Gotea V."/>
            <person name="Gravely B."/>
            <person name="Greenberg A.J."/>
            <person name="Griffiths-Jones S."/>
            <person name="Gross S."/>
            <person name="Guigo R."/>
            <person name="Gustafson E.A."/>
            <person name="Haerty W."/>
            <person name="Hahn M.W."/>
            <person name="Halligan D.L."/>
            <person name="Halpern A.L."/>
            <person name="Halter G.M."/>
            <person name="Han M.V."/>
            <person name="Heger A."/>
            <person name="Hillier L."/>
            <person name="Hinrichs A.S."/>
            <person name="Holmes I."/>
            <person name="Hoskins R.A."/>
            <person name="Hubisz M.J."/>
            <person name="Hultmark D."/>
            <person name="Huntley M.A."/>
            <person name="Jaffe D.B."/>
            <person name="Jagadeeshan S."/>
            <person name="Jeck W.R."/>
            <person name="Johnson J."/>
            <person name="Jones C.D."/>
            <person name="Jordan W.C."/>
            <person name="Karpen G.H."/>
            <person name="Kataoka E."/>
            <person name="Keightley P.D."/>
            <person name="Kheradpour P."/>
            <person name="Kirkness E.F."/>
            <person name="Koerich L.B."/>
            <person name="Kristiansen K."/>
            <person name="Kudrna D."/>
            <person name="Kulathinal R.J."/>
            <person name="Kumar S."/>
            <person name="Kwok R."/>
            <person name="Lander E."/>
            <person name="Langley C.H."/>
            <person name="Lapoint R."/>
            <person name="Lazzaro B.P."/>
            <person name="Lee S.J."/>
            <person name="Levesque L."/>
            <person name="Li R."/>
            <person name="Lin C.F."/>
            <person name="Lin M.F."/>
            <person name="Lindblad-Toh K."/>
            <person name="Llopart A."/>
            <person name="Long M."/>
            <person name="Low L."/>
            <person name="Lozovsky E."/>
            <person name="Lu J."/>
            <person name="Luo M."/>
            <person name="Machado C.A."/>
            <person name="Makalowski W."/>
            <person name="Marzo M."/>
            <person name="Matsuda M."/>
            <person name="Matzkin L."/>
            <person name="McAllister B."/>
            <person name="McBride C.S."/>
            <person name="McKernan B."/>
            <person name="McKernan K."/>
            <person name="Mendez-Lago M."/>
            <person name="Minx P."/>
            <person name="Mollenhauer M.U."/>
            <person name="Montooth K."/>
            <person name="Mount S.M."/>
            <person name="Mu X."/>
            <person name="Myers E."/>
            <person name="Negre B."/>
            <person name="Newfeld S."/>
            <person name="Nielsen R."/>
            <person name="Noor M.A."/>
            <person name="O'Grady P."/>
            <person name="Pachter L."/>
            <person name="Papaceit M."/>
            <person name="Parisi M.J."/>
            <person name="Parisi M."/>
            <person name="Parts L."/>
            <person name="Pedersen J.S."/>
            <person name="Pesole G."/>
            <person name="Phillippy A.M."/>
            <person name="Ponting C.P."/>
            <person name="Pop M."/>
            <person name="Porcelli D."/>
            <person name="Powell J.R."/>
            <person name="Prohaska S."/>
            <person name="Pruitt K."/>
            <person name="Puig M."/>
            <person name="Quesneville H."/>
            <person name="Ram K.R."/>
            <person name="Rand D."/>
            <person name="Rasmussen M.D."/>
            <person name="Reed L.K."/>
            <person name="Reenan R."/>
            <person name="Reily A."/>
            <person name="Remington K.A."/>
            <person name="Rieger T.T."/>
            <person name="Ritchie M.G."/>
            <person name="Robin C."/>
            <person name="Rogers Y.H."/>
            <person name="Rohde C."/>
            <person name="Rozas J."/>
            <person name="Rubenfield M.J."/>
            <person name="Ruiz A."/>
            <person name="Russo S."/>
            <person name="Salzberg S.L."/>
            <person name="Sanchez-Gracia A."/>
            <person name="Saranga D.J."/>
            <person name="Sato H."/>
            <person name="Schaeffer S.W."/>
            <person name="Schatz M.C."/>
            <person name="Schlenke T."/>
            <person name="Schwartz R."/>
            <person name="Segarra C."/>
            <person name="Singh R.S."/>
            <person name="Sirot L."/>
            <person name="Sirota M."/>
            <person name="Sisneros N.B."/>
            <person name="Smith C.D."/>
            <person name="Smith T.F."/>
            <person name="Spieth J."/>
            <person name="Stage D.E."/>
            <person name="Stark A."/>
            <person name="Stephan W."/>
            <person name="Strausberg R.L."/>
            <person name="Strempel S."/>
            <person name="Sturgill D."/>
            <person name="Sutton G."/>
            <person name="Sutton G.G."/>
            <person name="Tao W."/>
            <person name="Teichmann S."/>
            <person name="Tobari Y.N."/>
            <person name="Tomimura Y."/>
            <person name="Tsolas J.M."/>
            <person name="Valente V.L."/>
            <person name="Venter E."/>
            <person name="Venter J.C."/>
            <person name="Vicario S."/>
            <person name="Vieira F.G."/>
            <person name="Vilella A.J."/>
            <person name="Villasante A."/>
            <person name="Walenz B."/>
            <person name="Wang J."/>
            <person name="Wasserman M."/>
            <person name="Watts T."/>
            <person name="Wilson D."/>
            <person name="Wilson R.K."/>
            <person name="Wing R.A."/>
            <person name="Wolfner M.F."/>
            <person name="Wong A."/>
            <person name="Wong G.K."/>
            <person name="Wu C.I."/>
            <person name="Wu G."/>
            <person name="Yamamoto D."/>
            <person name="Yang H.P."/>
            <person name="Yang S.P."/>
            <person name="Yorke J.A."/>
            <person name="Yoshida K."/>
            <person name="Zdobnov E."/>
            <person name="Zhang P."/>
            <person name="Zhang Y."/>
            <person name="Zimin A.V."/>
            <person name="Baldwin J."/>
            <person name="Abdouelleil A."/>
            <person name="Abdulkadir J."/>
            <person name="Abebe A."/>
            <person name="Abera B."/>
            <person name="Abreu J."/>
            <person name="Acer S.C."/>
            <person name="Aftuck L."/>
            <person name="Alexander A."/>
            <person name="An P."/>
            <person name="Anderson E."/>
            <person name="Anderson S."/>
            <person name="Arachi H."/>
            <person name="Azer M."/>
            <person name="Bachantsang P."/>
            <person name="Barry A."/>
            <person name="Bayul T."/>
            <person name="Berlin A."/>
            <person name="Bessette D."/>
            <person name="Bloom T."/>
            <person name="Blye J."/>
            <person name="Boguslavskiy L."/>
            <person name="Bonnet C."/>
            <person name="Boukhgalter B."/>
            <person name="Bourzgui I."/>
            <person name="Brown A."/>
            <person name="Cahill P."/>
            <person name="Channer S."/>
            <person name="Cheshatsang Y."/>
            <person name="Chuda L."/>
            <person name="Citroen M."/>
            <person name="Collymore A."/>
            <person name="Cooke P."/>
            <person name="Costello M."/>
            <person name="D'Aco K."/>
            <person name="Daza R."/>
            <person name="De Haan G."/>
            <person name="DeGray S."/>
            <person name="DeMaso C."/>
            <person name="Dhargay N."/>
            <person name="Dooley K."/>
            <person name="Dooley E."/>
            <person name="Doricent M."/>
            <person name="Dorje P."/>
            <person name="Dorjee K."/>
            <person name="Dupes A."/>
            <person name="Elong R."/>
            <person name="Falk J."/>
            <person name="Farina A."/>
            <person name="Faro S."/>
            <person name="Ferguson D."/>
            <person name="Fisher S."/>
            <person name="Foley C.D."/>
            <person name="Franke A."/>
            <person name="Friedrich D."/>
            <person name="Gadbois L."/>
            <person name="Gearin G."/>
            <person name="Gearin C.R."/>
            <person name="Giannoukos G."/>
            <person name="Goode T."/>
            <person name="Graham J."/>
            <person name="Grandbois E."/>
            <person name="Grewal S."/>
            <person name="Gyaltsen K."/>
            <person name="Hafez N."/>
            <person name="Hagos B."/>
            <person name="Hall J."/>
            <person name="Henson C."/>
            <person name="Hollinger A."/>
            <person name="Honan T."/>
            <person name="Huard M.D."/>
            <person name="Hughes L."/>
            <person name="Hurhula B."/>
            <person name="Husby M.E."/>
            <person name="Kamat A."/>
            <person name="Kanga B."/>
            <person name="Kashin S."/>
            <person name="Khazanovich D."/>
            <person name="Kisner P."/>
            <person name="Lance K."/>
            <person name="Lara M."/>
            <person name="Lee W."/>
            <person name="Lennon N."/>
            <person name="Letendre F."/>
            <person name="LeVine R."/>
            <person name="Lipovsky A."/>
            <person name="Liu X."/>
            <person name="Liu J."/>
            <person name="Liu S."/>
            <person name="Lokyitsang T."/>
            <person name="Lokyitsang Y."/>
            <person name="Lubonja R."/>
            <person name="Lui A."/>
            <person name="MacDonald P."/>
            <person name="Magnisalis V."/>
            <person name="Maru K."/>
            <person name="Matthews C."/>
            <person name="McCusker W."/>
            <person name="McDonough S."/>
            <person name="Mehta T."/>
            <person name="Meldrim J."/>
            <person name="Meneus L."/>
            <person name="Mihai O."/>
            <person name="Mihalev A."/>
            <person name="Mihova T."/>
            <person name="Mittelman R."/>
            <person name="Mlenga V."/>
            <person name="Montmayeur A."/>
            <person name="Mulrain L."/>
            <person name="Navidi A."/>
            <person name="Naylor J."/>
            <person name="Negash T."/>
            <person name="Nguyen T."/>
            <person name="Nguyen N."/>
            <person name="Nicol R."/>
            <person name="Norbu C."/>
            <person name="Norbu N."/>
            <person name="Novod N."/>
            <person name="O'Neill B."/>
            <person name="Osman S."/>
            <person name="Markiewicz E."/>
            <person name="Oyono O.L."/>
            <person name="Patti C."/>
            <person name="Phunkhang P."/>
            <person name="Pierre F."/>
            <person name="Priest M."/>
            <person name="Raghuraman S."/>
            <person name="Rege F."/>
            <person name="Reyes R."/>
            <person name="Rise C."/>
            <person name="Rogov P."/>
            <person name="Ross K."/>
            <person name="Ryan E."/>
            <person name="Settipalli S."/>
            <person name="Shea T."/>
            <person name="Sherpa N."/>
            <person name="Shi L."/>
            <person name="Shih D."/>
            <person name="Sparrow T."/>
            <person name="Spaulding J."/>
            <person name="Stalker J."/>
            <person name="Stange-Thomann N."/>
            <person name="Stavropoulos S."/>
            <person name="Stone C."/>
            <person name="Strader C."/>
            <person name="Tesfaye S."/>
            <person name="Thomson T."/>
            <person name="Thoulutsang Y."/>
            <person name="Thoulutsang D."/>
            <person name="Topham K."/>
            <person name="Topping I."/>
            <person name="Tsamla T."/>
            <person name="Vassiliev H."/>
            <person name="Vo A."/>
            <person name="Wangchuk T."/>
            <person name="Wangdi T."/>
            <person name="Weiand M."/>
            <person name="Wilkinson J."/>
            <person name="Wilson A."/>
            <person name="Yadav S."/>
            <person name="Young G."/>
            <person name="Yu Q."/>
            <person name="Zembek L."/>
            <person name="Zhong D."/>
            <person name="Zimmer A."/>
            <person name="Zwirko Z."/>
            <person name="Jaffe D.B."/>
            <person name="Alvarez P."/>
            <person name="Brockman W."/>
            <person name="Butler J."/>
            <person name="Chin C."/>
            <person name="Gnerre S."/>
            <person name="Grabherr M."/>
            <person name="Kleber M."/>
            <person name="Mauceli E."/>
            <person name="MacCallum I."/>
        </authorList>
    </citation>
    <scope>NUCLEOTIDE SEQUENCE [LARGE SCALE GENOMIC DNA]</scope>
    <source>
        <strain evidence="2">Rob3c / Tucson 14021-0248.25</strain>
    </source>
</reference>
<gene>
    <name evidence="1" type="primary">Dsec\GM23373</name>
    <name evidence="1" type="ORF">Dsec_GM23373</name>
</gene>
<accession>B4IFG6</accession>